<dbReference type="GO" id="GO:0010468">
    <property type="term" value="P:regulation of gene expression"/>
    <property type="evidence" value="ECO:0007669"/>
    <property type="project" value="TreeGrafter"/>
</dbReference>
<evidence type="ECO:0000313" key="10">
    <source>
        <dbReference type="Proteomes" id="UP000199586"/>
    </source>
</evidence>
<protein>
    <submittedName>
        <fullName evidence="9">Ribonuclease-3</fullName>
    </submittedName>
</protein>
<dbReference type="SMART" id="SM00358">
    <property type="entry name" value="DSRM"/>
    <property type="match status" value="1"/>
</dbReference>
<organism evidence="9 10">
    <name type="scientific">Sphingomonas rubra</name>
    <dbReference type="NCBI Taxonomy" id="634430"/>
    <lineage>
        <taxon>Bacteria</taxon>
        <taxon>Pseudomonadati</taxon>
        <taxon>Pseudomonadota</taxon>
        <taxon>Alphaproteobacteria</taxon>
        <taxon>Sphingomonadales</taxon>
        <taxon>Sphingomonadaceae</taxon>
        <taxon>Sphingomonas</taxon>
    </lineage>
</organism>
<dbReference type="InterPro" id="IPR014720">
    <property type="entry name" value="dsRBD_dom"/>
</dbReference>
<feature type="domain" description="RNase III" evidence="8">
    <location>
        <begin position="1"/>
        <end position="77"/>
    </location>
</feature>
<proteinExistence type="inferred from homology"/>
<dbReference type="GO" id="GO:0006396">
    <property type="term" value="P:RNA processing"/>
    <property type="evidence" value="ECO:0007669"/>
    <property type="project" value="InterPro"/>
</dbReference>
<evidence type="ECO:0000259" key="8">
    <source>
        <dbReference type="PROSITE" id="PS50142"/>
    </source>
</evidence>
<dbReference type="EMBL" id="FOXP01000011">
    <property type="protein sequence ID" value="SFP92557.1"/>
    <property type="molecule type" value="Genomic_DNA"/>
</dbReference>
<comment type="similarity">
    <text evidence="1">Belongs to the ribonuclease III family.</text>
</comment>
<evidence type="ECO:0000256" key="3">
    <source>
        <dbReference type="ARBA" id="ARBA00022759"/>
    </source>
</evidence>
<evidence type="ECO:0000313" key="9">
    <source>
        <dbReference type="EMBL" id="SFP92557.1"/>
    </source>
</evidence>
<dbReference type="InterPro" id="IPR036389">
    <property type="entry name" value="RNase_III_sf"/>
</dbReference>
<dbReference type="Gene3D" id="3.30.160.20">
    <property type="match status" value="1"/>
</dbReference>
<keyword evidence="3" id="KW-0255">Endonuclease</keyword>
<dbReference type="Pfam" id="PF00035">
    <property type="entry name" value="dsrm"/>
    <property type="match status" value="1"/>
</dbReference>
<dbReference type="AlphaFoldDB" id="A0A1I5UC59"/>
<dbReference type="STRING" id="634430.SAMN04488241_11136"/>
<dbReference type="GO" id="GO:0004525">
    <property type="term" value="F:ribonuclease III activity"/>
    <property type="evidence" value="ECO:0007669"/>
    <property type="project" value="InterPro"/>
</dbReference>
<accession>A0A1I5UC59</accession>
<feature type="domain" description="DRBM" evidence="7">
    <location>
        <begin position="102"/>
        <end position="170"/>
    </location>
</feature>
<keyword evidence="5 6" id="KW-0694">RNA-binding</keyword>
<evidence type="ECO:0000256" key="1">
    <source>
        <dbReference type="ARBA" id="ARBA00010183"/>
    </source>
</evidence>
<dbReference type="Gene3D" id="1.10.1520.10">
    <property type="entry name" value="Ribonuclease III domain"/>
    <property type="match status" value="1"/>
</dbReference>
<dbReference type="SUPFAM" id="SSF54768">
    <property type="entry name" value="dsRNA-binding domain-like"/>
    <property type="match status" value="1"/>
</dbReference>
<dbReference type="PANTHER" id="PTHR11207:SF0">
    <property type="entry name" value="RIBONUCLEASE 3"/>
    <property type="match status" value="1"/>
</dbReference>
<evidence type="ECO:0000256" key="5">
    <source>
        <dbReference type="ARBA" id="ARBA00022884"/>
    </source>
</evidence>
<evidence type="ECO:0000256" key="2">
    <source>
        <dbReference type="ARBA" id="ARBA00022722"/>
    </source>
</evidence>
<dbReference type="PANTHER" id="PTHR11207">
    <property type="entry name" value="RIBONUCLEASE III"/>
    <property type="match status" value="1"/>
</dbReference>
<name>A0A1I5UC59_9SPHN</name>
<evidence type="ECO:0000259" key="7">
    <source>
        <dbReference type="PROSITE" id="PS50137"/>
    </source>
</evidence>
<dbReference type="SUPFAM" id="SSF69065">
    <property type="entry name" value="RNase III domain-like"/>
    <property type="match status" value="1"/>
</dbReference>
<keyword evidence="2" id="KW-0540">Nuclease</keyword>
<dbReference type="Pfam" id="PF00636">
    <property type="entry name" value="Ribonuclease_3"/>
    <property type="match status" value="1"/>
</dbReference>
<dbReference type="CDD" id="cd10845">
    <property type="entry name" value="DSRM_RNAse_III_family"/>
    <property type="match status" value="1"/>
</dbReference>
<dbReference type="PROSITE" id="PS50142">
    <property type="entry name" value="RNASE_3_2"/>
    <property type="match status" value="1"/>
</dbReference>
<sequence length="171" mass="18328">MAEWLFETFPDEPEGQLSKRLNALVTGAVCAEVARELGARDHVRLGKQALSDGAGDSDNVLGDVMEALIGAWYREAGLDAVRGFVRAAWGDRVRRGGKAPQHPKSQLQEWAAAVGRRPPEYTLVERSGPGHAPRFIVRVTIGKLSAEATGGSKQEAETDAAKALLAKVTRG</sequence>
<dbReference type="PROSITE" id="PS50137">
    <property type="entry name" value="DS_RBD"/>
    <property type="match status" value="1"/>
</dbReference>
<keyword evidence="10" id="KW-1185">Reference proteome</keyword>
<dbReference type="Proteomes" id="UP000199586">
    <property type="component" value="Unassembled WGS sequence"/>
</dbReference>
<dbReference type="GO" id="GO:0003725">
    <property type="term" value="F:double-stranded RNA binding"/>
    <property type="evidence" value="ECO:0007669"/>
    <property type="project" value="TreeGrafter"/>
</dbReference>
<dbReference type="SMART" id="SM00535">
    <property type="entry name" value="RIBOc"/>
    <property type="match status" value="1"/>
</dbReference>
<evidence type="ECO:0000256" key="4">
    <source>
        <dbReference type="ARBA" id="ARBA00022801"/>
    </source>
</evidence>
<reference evidence="9 10" key="1">
    <citation type="submission" date="2016-10" db="EMBL/GenBank/DDBJ databases">
        <authorList>
            <person name="de Groot N.N."/>
        </authorList>
    </citation>
    <scope>NUCLEOTIDE SEQUENCE [LARGE SCALE GENOMIC DNA]</scope>
    <source>
        <strain evidence="9 10">CGMCC 1.9113</strain>
    </source>
</reference>
<evidence type="ECO:0000256" key="6">
    <source>
        <dbReference type="PROSITE-ProRule" id="PRU00266"/>
    </source>
</evidence>
<keyword evidence="4" id="KW-0378">Hydrolase</keyword>
<dbReference type="CDD" id="cd00593">
    <property type="entry name" value="RIBOc"/>
    <property type="match status" value="1"/>
</dbReference>
<gene>
    <name evidence="9" type="ORF">SAMN04488241_11136</name>
</gene>
<dbReference type="InterPro" id="IPR000999">
    <property type="entry name" value="RNase_III_dom"/>
</dbReference>